<accession>X6NKU4</accession>
<comment type="caution">
    <text evidence="2">The sequence shown here is derived from an EMBL/GenBank/DDBJ whole genome shotgun (WGS) entry which is preliminary data.</text>
</comment>
<evidence type="ECO:0000313" key="3">
    <source>
        <dbReference type="Proteomes" id="UP000023152"/>
    </source>
</evidence>
<name>X6NKU4_RETFI</name>
<protein>
    <submittedName>
        <fullName evidence="2">Uncharacterized protein</fullName>
    </submittedName>
</protein>
<sequence>MEELQSKVEQMMKMLNDLDEKSHDMDDFVQKLQRLQSQNERDMVDETEEWAAPWQIQMSKLQPILQELQVNAVRMTQKPSEKLKQMQAKLEQLFAFGTRVHAHVQQCRLRPLFQLAYERSWDALVERHQDVANFVESLRNYEKHLFYGFNVNDIHFDKIDNLLTYFVFDDFYVQRSFLRHFENFLKPNDFVYRRPSSASLRCYCVHCSCHDRPRLCNCNCPRHHHHHHHHHHHRCCYVPSCHSWNISCKK</sequence>
<dbReference type="EMBL" id="ASPP01008156">
    <property type="protein sequence ID" value="ETO25992.1"/>
    <property type="molecule type" value="Genomic_DNA"/>
</dbReference>
<gene>
    <name evidence="2" type="ORF">RFI_11144</name>
</gene>
<organism evidence="2 3">
    <name type="scientific">Reticulomyxa filosa</name>
    <dbReference type="NCBI Taxonomy" id="46433"/>
    <lineage>
        <taxon>Eukaryota</taxon>
        <taxon>Sar</taxon>
        <taxon>Rhizaria</taxon>
        <taxon>Retaria</taxon>
        <taxon>Foraminifera</taxon>
        <taxon>Monothalamids</taxon>
        <taxon>Reticulomyxidae</taxon>
        <taxon>Reticulomyxa</taxon>
    </lineage>
</organism>
<proteinExistence type="predicted"/>
<keyword evidence="3" id="KW-1185">Reference proteome</keyword>
<evidence type="ECO:0000256" key="1">
    <source>
        <dbReference type="SAM" id="Coils"/>
    </source>
</evidence>
<feature type="non-terminal residue" evidence="2">
    <location>
        <position position="250"/>
    </location>
</feature>
<dbReference type="Proteomes" id="UP000023152">
    <property type="component" value="Unassembled WGS sequence"/>
</dbReference>
<feature type="coiled-coil region" evidence="1">
    <location>
        <begin position="1"/>
        <end position="38"/>
    </location>
</feature>
<evidence type="ECO:0000313" key="2">
    <source>
        <dbReference type="EMBL" id="ETO25992.1"/>
    </source>
</evidence>
<keyword evidence="1" id="KW-0175">Coiled coil</keyword>
<dbReference type="AlphaFoldDB" id="X6NKU4"/>
<reference evidence="2 3" key="1">
    <citation type="journal article" date="2013" name="Curr. Biol.">
        <title>The Genome of the Foraminiferan Reticulomyxa filosa.</title>
        <authorList>
            <person name="Glockner G."/>
            <person name="Hulsmann N."/>
            <person name="Schleicher M."/>
            <person name="Noegel A.A."/>
            <person name="Eichinger L."/>
            <person name="Gallinger C."/>
            <person name="Pawlowski J."/>
            <person name="Sierra R."/>
            <person name="Euteneuer U."/>
            <person name="Pillet L."/>
            <person name="Moustafa A."/>
            <person name="Platzer M."/>
            <person name="Groth M."/>
            <person name="Szafranski K."/>
            <person name="Schliwa M."/>
        </authorList>
    </citation>
    <scope>NUCLEOTIDE SEQUENCE [LARGE SCALE GENOMIC DNA]</scope>
</reference>